<proteinExistence type="inferred from homology"/>
<evidence type="ECO:0000256" key="6">
    <source>
        <dbReference type="ARBA" id="ARBA00022759"/>
    </source>
</evidence>
<evidence type="ECO:0000256" key="3">
    <source>
        <dbReference type="ARBA" id="ARBA00022490"/>
    </source>
</evidence>
<feature type="region of interest" description="Disordered" evidence="11">
    <location>
        <begin position="30"/>
        <end position="49"/>
    </location>
</feature>
<dbReference type="STRING" id="5217.A0A4Q1BR43"/>
<name>A0A4Q1BR43_TREME</name>
<keyword evidence="4 10" id="KW-0540">Nuclease</keyword>
<dbReference type="Proteomes" id="UP000289152">
    <property type="component" value="Unassembled WGS sequence"/>
</dbReference>
<dbReference type="GO" id="GO:0036503">
    <property type="term" value="P:ERAD pathway"/>
    <property type="evidence" value="ECO:0007669"/>
    <property type="project" value="TreeGrafter"/>
</dbReference>
<dbReference type="InterPro" id="IPR047139">
    <property type="entry name" value="ANKZ1/VMS1"/>
</dbReference>
<dbReference type="EMBL" id="SDIL01000018">
    <property type="protein sequence ID" value="RXK40413.1"/>
    <property type="molecule type" value="Genomic_DNA"/>
</dbReference>
<feature type="domain" description="VLRF1" evidence="12">
    <location>
        <begin position="230"/>
        <end position="387"/>
    </location>
</feature>
<evidence type="ECO:0000256" key="4">
    <source>
        <dbReference type="ARBA" id="ARBA00022722"/>
    </source>
</evidence>
<comment type="domain">
    <text evidence="10">The VLRF1 domain mediates binding to the 60S ribosomal subunit.</text>
</comment>
<evidence type="ECO:0000256" key="1">
    <source>
        <dbReference type="ARBA" id="ARBA00004496"/>
    </source>
</evidence>
<dbReference type="AlphaFoldDB" id="A0A4Q1BR43"/>
<feature type="region of interest" description="Disordered" evidence="11">
    <location>
        <begin position="541"/>
        <end position="572"/>
    </location>
</feature>
<dbReference type="InterPro" id="IPR041175">
    <property type="entry name" value="VLRF1/Vms1"/>
</dbReference>
<evidence type="ECO:0000259" key="12">
    <source>
        <dbReference type="PROSITE" id="PS52044"/>
    </source>
</evidence>
<feature type="compositionally biased region" description="Low complexity" evidence="11">
    <location>
        <begin position="114"/>
        <end position="131"/>
    </location>
</feature>
<keyword evidence="14" id="KW-1185">Reference proteome</keyword>
<feature type="compositionally biased region" description="Basic and acidic residues" evidence="11">
    <location>
        <begin position="561"/>
        <end position="572"/>
    </location>
</feature>
<keyword evidence="8" id="KW-0040">ANK repeat</keyword>
<gene>
    <name evidence="13" type="ORF">M231_02246</name>
</gene>
<feature type="active site" evidence="10">
    <location>
        <position position="289"/>
    </location>
</feature>
<dbReference type="PANTHER" id="PTHR16036:SF2">
    <property type="entry name" value="TRNA ENDONUCLEASE ANKZF1"/>
    <property type="match status" value="1"/>
</dbReference>
<feature type="region of interest" description="Disordered" evidence="11">
    <location>
        <begin position="584"/>
        <end position="611"/>
    </location>
</feature>
<feature type="compositionally biased region" description="Polar residues" evidence="11">
    <location>
        <begin position="30"/>
        <end position="39"/>
    </location>
</feature>
<comment type="subcellular location">
    <subcellularLocation>
        <location evidence="1">Cytoplasm</location>
    </subcellularLocation>
</comment>
<dbReference type="PROSITE" id="PS52044">
    <property type="entry name" value="VLRF1"/>
    <property type="match status" value="1"/>
</dbReference>
<comment type="caution">
    <text evidence="13">The sequence shown here is derived from an EMBL/GenBank/DDBJ whole genome shotgun (WGS) entry which is preliminary data.</text>
</comment>
<evidence type="ECO:0000256" key="9">
    <source>
        <dbReference type="ARBA" id="ARBA00023054"/>
    </source>
</evidence>
<evidence type="ECO:0000256" key="11">
    <source>
        <dbReference type="SAM" id="MobiDB-lite"/>
    </source>
</evidence>
<dbReference type="OrthoDB" id="429841at2759"/>
<dbReference type="InParanoid" id="A0A4Q1BR43"/>
<dbReference type="GO" id="GO:0005737">
    <property type="term" value="C:cytoplasm"/>
    <property type="evidence" value="ECO:0007669"/>
    <property type="project" value="UniProtKB-SubCell"/>
</dbReference>
<evidence type="ECO:0000256" key="5">
    <source>
        <dbReference type="ARBA" id="ARBA00022737"/>
    </source>
</evidence>
<accession>A0A4Q1BR43</accession>
<dbReference type="OMA" id="GPHIFMC"/>
<organism evidence="13 14">
    <name type="scientific">Tremella mesenterica</name>
    <name type="common">Jelly fungus</name>
    <dbReference type="NCBI Taxonomy" id="5217"/>
    <lineage>
        <taxon>Eukaryota</taxon>
        <taxon>Fungi</taxon>
        <taxon>Dikarya</taxon>
        <taxon>Basidiomycota</taxon>
        <taxon>Agaricomycotina</taxon>
        <taxon>Tremellomycetes</taxon>
        <taxon>Tremellales</taxon>
        <taxon>Tremellaceae</taxon>
        <taxon>Tremella</taxon>
    </lineage>
</organism>
<evidence type="ECO:0000256" key="7">
    <source>
        <dbReference type="ARBA" id="ARBA00022801"/>
    </source>
</evidence>
<dbReference type="GO" id="GO:0016787">
    <property type="term" value="F:hydrolase activity"/>
    <property type="evidence" value="ECO:0007669"/>
    <property type="project" value="UniProtKB-KW"/>
</dbReference>
<keyword evidence="6 10" id="KW-0255">Endonuclease</keyword>
<dbReference type="VEuPathDB" id="FungiDB:TREMEDRAFT_34773"/>
<keyword evidence="7 10" id="KW-0378">Hydrolase</keyword>
<protein>
    <recommendedName>
        <fullName evidence="12">VLRF1 domain-containing protein</fullName>
    </recommendedName>
</protein>
<keyword evidence="9" id="KW-0175">Coiled coil</keyword>
<evidence type="ECO:0000313" key="14">
    <source>
        <dbReference type="Proteomes" id="UP000289152"/>
    </source>
</evidence>
<dbReference type="PANTHER" id="PTHR16036">
    <property type="entry name" value="ANKYRIN REPEAT AND ZINC FINGER DOMAIN-CONTAINING PROTEIN 1"/>
    <property type="match status" value="1"/>
</dbReference>
<reference evidence="13 14" key="1">
    <citation type="submission" date="2016-06" db="EMBL/GenBank/DDBJ databases">
        <title>Evolution of pathogenesis and genome organization in the Tremellales.</title>
        <authorList>
            <person name="Cuomo C."/>
            <person name="Litvintseva A."/>
            <person name="Heitman J."/>
            <person name="Chen Y."/>
            <person name="Sun S."/>
            <person name="Springer D."/>
            <person name="Dromer F."/>
            <person name="Young S."/>
            <person name="Zeng Q."/>
            <person name="Chapman S."/>
            <person name="Gujja S."/>
            <person name="Saif S."/>
            <person name="Birren B."/>
        </authorList>
    </citation>
    <scope>NUCLEOTIDE SEQUENCE [LARGE SCALE GENOMIC DNA]</scope>
    <source>
        <strain evidence="13 14">ATCC 28783</strain>
    </source>
</reference>
<evidence type="ECO:0000256" key="8">
    <source>
        <dbReference type="ARBA" id="ARBA00023043"/>
    </source>
</evidence>
<feature type="region of interest" description="Disordered" evidence="11">
    <location>
        <begin position="411"/>
        <end position="437"/>
    </location>
</feature>
<keyword evidence="5" id="KW-0677">Repeat</keyword>
<evidence type="ECO:0000256" key="10">
    <source>
        <dbReference type="PROSITE-ProRule" id="PRU01389"/>
    </source>
</evidence>
<evidence type="ECO:0000313" key="13">
    <source>
        <dbReference type="EMBL" id="RXK40413.1"/>
    </source>
</evidence>
<dbReference type="Pfam" id="PF18826">
    <property type="entry name" value="bVLRF1"/>
    <property type="match status" value="1"/>
</dbReference>
<keyword evidence="3 10" id="KW-0963">Cytoplasm</keyword>
<sequence length="630" mass="71646">MTSILNRAINVYSLPSVLLDNLQVRSIQAEPPSSATAGPSTAVIPTGKPTENGLIKSQVGSGLFSCQTCPQATFETVQSQREHFQSDWHRYNMKIKQNGVVTAEQFDQMVENLSSISGSESGSSSSSSNSSDQDKVSKLLRRQRLQPINEDEEALELADRQRRAHLRTAIIWFAPNSPIEQLGIPKDTQFGIHRALFPPFERATEYLDELKKMQLSNQNQMKNGEEEEEEERRMTLLMVAGGHFAGMVVGIRPKGKGEKQDVKGAGEVRVLQHKTFHRYTTRKKQGGSQSINDNAKSKAISAGAMLRRYGEQALQEEIRALMVEWKEDIDLSERIFIRASTHGRKSFWGYEGAVLDKGDPRIRVFPFPTRRPTQSELLRCWHELIRVRISHLTEEALRQQDEEYITSLQPRKPTIKPSPLPSPITQPVQKKDPEEIAREDRHRRLEEMIIKGRLESLRPFWEKYKSGFSSDVLSIASQAGQEEIVKFLLEEKVDPTLPLDDGARRSYDVASTKGVRNVFRRMAYDHPDWWDWKAAHVPSGLSEEQEVAQEQKKMERKRGLREKMKEREKSKAVEVVEPIQQVKQETSSVIGPTQKLGGKSGEGGLEGLSNEMRLKIEREKRARAAEARFK</sequence>
<feature type="region of interest" description="Disordered" evidence="11">
    <location>
        <begin position="114"/>
        <end position="137"/>
    </location>
</feature>
<dbReference type="GO" id="GO:0004519">
    <property type="term" value="F:endonuclease activity"/>
    <property type="evidence" value="ECO:0007669"/>
    <property type="project" value="UniProtKB-KW"/>
</dbReference>
<evidence type="ECO:0000256" key="2">
    <source>
        <dbReference type="ARBA" id="ARBA00009262"/>
    </source>
</evidence>
<dbReference type="FunCoup" id="A0A4Q1BR43">
    <property type="interactions" value="27"/>
</dbReference>
<comment type="similarity">
    <text evidence="2 10">Belongs to the ANKZF1/VMS1 family.</text>
</comment>